<keyword evidence="7" id="KW-0175">Coiled coil</keyword>
<evidence type="ECO:0000256" key="4">
    <source>
        <dbReference type="ARBA" id="ARBA00023176"/>
    </source>
</evidence>
<evidence type="ECO:0000256" key="7">
    <source>
        <dbReference type="SAM" id="Coils"/>
    </source>
</evidence>
<comment type="caution">
    <text evidence="9">The sequence shown here is derived from an EMBL/GenBank/DDBJ whole genome shotgun (WGS) entry which is preliminary data.</text>
</comment>
<dbReference type="GO" id="GO:0030130">
    <property type="term" value="C:clathrin coat of trans-Golgi network vesicle"/>
    <property type="evidence" value="ECO:0007669"/>
    <property type="project" value="InterPro"/>
</dbReference>
<feature type="region of interest" description="Disordered" evidence="8">
    <location>
        <begin position="1"/>
        <end position="133"/>
    </location>
</feature>
<reference evidence="9" key="1">
    <citation type="submission" date="2021-01" db="EMBL/GenBank/DDBJ databases">
        <authorList>
            <person name="Kaushik A."/>
        </authorList>
    </citation>
    <scope>NUCLEOTIDE SEQUENCE</scope>
    <source>
        <strain evidence="9">AG5</strain>
    </source>
</reference>
<accession>A0A8H3DYZ7</accession>
<proteinExistence type="inferred from homology"/>
<dbReference type="Proteomes" id="UP000663827">
    <property type="component" value="Unassembled WGS sequence"/>
</dbReference>
<dbReference type="GO" id="GO:0030132">
    <property type="term" value="C:clathrin coat of coated pit"/>
    <property type="evidence" value="ECO:0007669"/>
    <property type="project" value="InterPro"/>
</dbReference>
<dbReference type="GO" id="GO:0005198">
    <property type="term" value="F:structural molecule activity"/>
    <property type="evidence" value="ECO:0007669"/>
    <property type="project" value="InterPro"/>
</dbReference>
<name>A0A8H3DYZ7_9AGAM</name>
<protein>
    <recommendedName>
        <fullName evidence="6">Clathrin light chain</fullName>
    </recommendedName>
</protein>
<dbReference type="GO" id="GO:0072583">
    <property type="term" value="P:clathrin-dependent endocytosis"/>
    <property type="evidence" value="ECO:0007669"/>
    <property type="project" value="TreeGrafter"/>
</dbReference>
<dbReference type="PANTHER" id="PTHR10639">
    <property type="entry name" value="CLATHRIN LIGHT CHAIN"/>
    <property type="match status" value="1"/>
</dbReference>
<keyword evidence="3 6" id="KW-0472">Membrane</keyword>
<evidence type="ECO:0000256" key="8">
    <source>
        <dbReference type="SAM" id="MobiDB-lite"/>
    </source>
</evidence>
<sequence>MDEFERAAAAFPDLDDTFSPGAPPSGPIGGTNFPALDDDDFGEPASAPVQNLGGGDLDEFERAASAFPALDGDEGIGAPSLEQFEAQPSFHATPQAPSSFQSPAPAPFQSPVPQGPNYSAFTEPEEPEPEVVRQWREHQAEKVAQRDEASRAKRAETIARAEKEIDKFYEEYNAKKERVIRENKENEAAYLASLTDSLSSGTTWARICDLVDLENSQSKTVARTGTDLTRYREVLLKLRKQGDKAPGAAGY</sequence>
<comment type="subcellular location">
    <subcellularLocation>
        <location evidence="1 6">Cytoplasmic vesicle membrane</location>
        <topology evidence="1 6">Peripheral membrane protein</topology>
        <orientation evidence="1 6">Cytoplasmic side</orientation>
    </subcellularLocation>
    <subcellularLocation>
        <location evidence="6">Membrane</location>
        <location evidence="6">Coated pit</location>
        <topology evidence="6">Peripheral membrane protein</topology>
        <orientation evidence="6">Cytoplasmic side</orientation>
    </subcellularLocation>
    <text evidence="6">Cytoplasmic face of coated pits and vesicles.</text>
</comment>
<evidence type="ECO:0000256" key="2">
    <source>
        <dbReference type="ARBA" id="ARBA00005263"/>
    </source>
</evidence>
<gene>
    <name evidence="9" type="ORF">RDB_LOCUS87532</name>
</gene>
<evidence type="ECO:0000256" key="5">
    <source>
        <dbReference type="ARBA" id="ARBA00023329"/>
    </source>
</evidence>
<evidence type="ECO:0000313" key="9">
    <source>
        <dbReference type="EMBL" id="CAE7150200.1"/>
    </source>
</evidence>
<feature type="compositionally biased region" description="Low complexity" evidence="8">
    <location>
        <begin position="92"/>
        <end position="103"/>
    </location>
</feature>
<organism evidence="9 10">
    <name type="scientific">Rhizoctonia solani</name>
    <dbReference type="NCBI Taxonomy" id="456999"/>
    <lineage>
        <taxon>Eukaryota</taxon>
        <taxon>Fungi</taxon>
        <taxon>Dikarya</taxon>
        <taxon>Basidiomycota</taxon>
        <taxon>Agaricomycotina</taxon>
        <taxon>Agaricomycetes</taxon>
        <taxon>Cantharellales</taxon>
        <taxon>Ceratobasidiaceae</taxon>
        <taxon>Rhizoctonia</taxon>
    </lineage>
</organism>
<dbReference type="EMBL" id="CAJNJQ010001792">
    <property type="protein sequence ID" value="CAE7150200.1"/>
    <property type="molecule type" value="Genomic_DNA"/>
</dbReference>
<keyword evidence="4 6" id="KW-0168">Coated pit</keyword>
<evidence type="ECO:0000256" key="6">
    <source>
        <dbReference type="RuleBase" id="RU363137"/>
    </source>
</evidence>
<keyword evidence="5 6" id="KW-0968">Cytoplasmic vesicle</keyword>
<evidence type="ECO:0000256" key="1">
    <source>
        <dbReference type="ARBA" id="ARBA00004180"/>
    </source>
</evidence>
<comment type="similarity">
    <text evidence="2 6">Belongs to the clathrin light chain family.</text>
</comment>
<dbReference type="GO" id="GO:0032050">
    <property type="term" value="F:clathrin heavy chain binding"/>
    <property type="evidence" value="ECO:0007669"/>
    <property type="project" value="TreeGrafter"/>
</dbReference>
<dbReference type="PANTHER" id="PTHR10639:SF7">
    <property type="entry name" value="CLATHRIN LIGHT CHAIN"/>
    <property type="match status" value="1"/>
</dbReference>
<evidence type="ECO:0000256" key="3">
    <source>
        <dbReference type="ARBA" id="ARBA00023136"/>
    </source>
</evidence>
<feature type="coiled-coil region" evidence="7">
    <location>
        <begin position="158"/>
        <end position="189"/>
    </location>
</feature>
<comment type="function">
    <text evidence="6">Clathrin is the major protein of the polyhedral coat of coated pits and vesicles.</text>
</comment>
<dbReference type="Pfam" id="PF01086">
    <property type="entry name" value="Clathrin_lg_ch"/>
    <property type="match status" value="1"/>
</dbReference>
<evidence type="ECO:0000313" key="10">
    <source>
        <dbReference type="Proteomes" id="UP000663827"/>
    </source>
</evidence>
<feature type="compositionally biased region" description="Pro residues" evidence="8">
    <location>
        <begin position="104"/>
        <end position="114"/>
    </location>
</feature>
<dbReference type="InterPro" id="IPR000996">
    <property type="entry name" value="Clathrin_L-chain"/>
</dbReference>
<dbReference type="GO" id="GO:0006886">
    <property type="term" value="P:intracellular protein transport"/>
    <property type="evidence" value="ECO:0007669"/>
    <property type="project" value="InterPro"/>
</dbReference>
<dbReference type="AlphaFoldDB" id="A0A8H3DYZ7"/>